<dbReference type="PANTHER" id="PTHR43808">
    <property type="entry name" value="ACETYLORNITHINE DEACETYLASE"/>
    <property type="match status" value="1"/>
</dbReference>
<evidence type="ECO:0000313" key="6">
    <source>
        <dbReference type="EMBL" id="AMC09997.1"/>
    </source>
</evidence>
<dbReference type="OrthoDB" id="9783294at2"/>
<name>A0A109RN82_9FLAO</name>
<keyword evidence="3" id="KW-0378">Hydrolase</keyword>
<dbReference type="PROSITE" id="PS00758">
    <property type="entry name" value="ARGE_DAPE_CPG2_1"/>
    <property type="match status" value="1"/>
</dbReference>
<dbReference type="PATRIC" id="fig|1622118.3.peg.290"/>
<evidence type="ECO:0000256" key="4">
    <source>
        <dbReference type="ARBA" id="ARBA00022833"/>
    </source>
</evidence>
<evidence type="ECO:0000259" key="5">
    <source>
        <dbReference type="Pfam" id="PF07687"/>
    </source>
</evidence>
<dbReference type="GO" id="GO:0016787">
    <property type="term" value="F:hydrolase activity"/>
    <property type="evidence" value="ECO:0007669"/>
    <property type="project" value="UniProtKB-KW"/>
</dbReference>
<reference evidence="7" key="1">
    <citation type="submission" date="2015-12" db="EMBL/GenBank/DDBJ databases">
        <title>Complete genome sequence of Lutibacter profundus strain LP1.</title>
        <authorList>
            <person name="Wissuwa J."/>
            <person name="Le Moine Bauer S."/>
            <person name="Stokke R."/>
            <person name="Dahle H."/>
            <person name="Steen I.H."/>
        </authorList>
    </citation>
    <scope>NUCLEOTIDE SEQUENCE [LARGE SCALE GENOMIC DNA]</scope>
    <source>
        <strain evidence="7">LP1</strain>
    </source>
</reference>
<keyword evidence="4" id="KW-0862">Zinc</keyword>
<dbReference type="Pfam" id="PF01546">
    <property type="entry name" value="Peptidase_M20"/>
    <property type="match status" value="1"/>
</dbReference>
<gene>
    <name evidence="6" type="ORF">Lupro_01420</name>
</gene>
<dbReference type="AlphaFoldDB" id="A0A109RN82"/>
<keyword evidence="2" id="KW-0479">Metal-binding</keyword>
<evidence type="ECO:0000256" key="2">
    <source>
        <dbReference type="ARBA" id="ARBA00022723"/>
    </source>
</evidence>
<reference evidence="6 7" key="2">
    <citation type="journal article" date="2016" name="Int. J. Syst. Evol. Microbiol.">
        <title>Lutibacter profundi sp. nov., isolated from a deep-sea hydrothermal system on the Arctic Mid-Ocean Ridge and emended description of the genus Lutibacter.</title>
        <authorList>
            <person name="Le Moine Bauer S."/>
            <person name="Roalkvam I."/>
            <person name="Steen I.H."/>
            <person name="Dahle H."/>
        </authorList>
    </citation>
    <scope>NUCLEOTIDE SEQUENCE [LARGE SCALE GENOMIC DNA]</scope>
    <source>
        <strain evidence="6 7">LP1</strain>
    </source>
</reference>
<dbReference type="STRING" id="1622118.Lupro_01420"/>
<dbReference type="EMBL" id="CP013355">
    <property type="protein sequence ID" value="AMC09997.1"/>
    <property type="molecule type" value="Genomic_DNA"/>
</dbReference>
<dbReference type="Pfam" id="PF07687">
    <property type="entry name" value="M20_dimer"/>
    <property type="match status" value="1"/>
</dbReference>
<proteinExistence type="predicted"/>
<dbReference type="SUPFAM" id="SSF55031">
    <property type="entry name" value="Bacterial exopeptidase dimerisation domain"/>
    <property type="match status" value="1"/>
</dbReference>
<dbReference type="Gene3D" id="3.30.70.360">
    <property type="match status" value="1"/>
</dbReference>
<dbReference type="InterPro" id="IPR001261">
    <property type="entry name" value="ArgE/DapE_CS"/>
</dbReference>
<dbReference type="SUPFAM" id="SSF53187">
    <property type="entry name" value="Zn-dependent exopeptidases"/>
    <property type="match status" value="1"/>
</dbReference>
<dbReference type="KEGG" id="lut:Lupro_01420"/>
<dbReference type="Gene3D" id="3.40.630.10">
    <property type="entry name" value="Zn peptidases"/>
    <property type="match status" value="1"/>
</dbReference>
<dbReference type="InterPro" id="IPR050072">
    <property type="entry name" value="Peptidase_M20A"/>
</dbReference>
<dbReference type="InterPro" id="IPR002933">
    <property type="entry name" value="Peptidase_M20"/>
</dbReference>
<dbReference type="RefSeq" id="WP_068205715.1">
    <property type="nucleotide sequence ID" value="NZ_CP013355.1"/>
</dbReference>
<protein>
    <submittedName>
        <fullName evidence="6">Peptidase M20</fullName>
    </submittedName>
</protein>
<feature type="domain" description="Peptidase M20 dimerisation" evidence="5">
    <location>
        <begin position="214"/>
        <end position="331"/>
    </location>
</feature>
<dbReference type="InterPro" id="IPR011650">
    <property type="entry name" value="Peptidase_M20_dimer"/>
</dbReference>
<dbReference type="PANTHER" id="PTHR43808:SF32">
    <property type="entry name" value="ARGE_DAPE-RELATED DEACYLASE"/>
    <property type="match status" value="1"/>
</dbReference>
<accession>A0A109RN82</accession>
<evidence type="ECO:0000256" key="1">
    <source>
        <dbReference type="ARBA" id="ARBA00001947"/>
    </source>
</evidence>
<organism evidence="6 7">
    <name type="scientific">Lutibacter profundi</name>
    <dbReference type="NCBI Taxonomy" id="1622118"/>
    <lineage>
        <taxon>Bacteria</taxon>
        <taxon>Pseudomonadati</taxon>
        <taxon>Bacteroidota</taxon>
        <taxon>Flavobacteriia</taxon>
        <taxon>Flavobacteriales</taxon>
        <taxon>Flavobacteriaceae</taxon>
        <taxon>Lutibacter</taxon>
    </lineage>
</organism>
<sequence>MKIIKLSLALLLFINIFSVNAQKLSRIEKKILKQVVNNNDEALTLLEKVVNINSGTMNVLGVEKVGSVFSEEFKKIGFTPTWIPMPSEMERAGHLFCELNTGNVQGKKLLLIGHLDTVFEENSPFQKASKEKNKLYGPGVGDIKGGNIIVLYALKALSETGVLKNTQIIAAFTGDEEKVGFPLSISRKDLIDASKRSDIALGFEGATGLNYATVARRSSGSWILKTKGVRAHSSGIFTKKVGAGAIFEMSRILNDFYNELPEQNLTFNPATIVGGTIVNYDSAQSKGTMFGKTNIVAQEAIVKGDLRCLTNEQIENTIAKMKAIISTNLPKTSATISFQLKYPPMKPTPGNYAILSVLDAISVAMGKGNVKAYDPSKRGAGDISFVANYVDCLDGLGTMGKGSHTPNEYIDLNHFKELTQRAALLIYRLINQK</sequence>
<dbReference type="Proteomes" id="UP000059672">
    <property type="component" value="Chromosome"/>
</dbReference>
<comment type="cofactor">
    <cofactor evidence="1">
        <name>Zn(2+)</name>
        <dbReference type="ChEBI" id="CHEBI:29105"/>
    </cofactor>
</comment>
<dbReference type="GO" id="GO:0046872">
    <property type="term" value="F:metal ion binding"/>
    <property type="evidence" value="ECO:0007669"/>
    <property type="project" value="UniProtKB-KW"/>
</dbReference>
<keyword evidence="7" id="KW-1185">Reference proteome</keyword>
<dbReference type="InterPro" id="IPR036264">
    <property type="entry name" value="Bact_exopeptidase_dim_dom"/>
</dbReference>
<evidence type="ECO:0000313" key="7">
    <source>
        <dbReference type="Proteomes" id="UP000059672"/>
    </source>
</evidence>
<evidence type="ECO:0000256" key="3">
    <source>
        <dbReference type="ARBA" id="ARBA00022801"/>
    </source>
</evidence>